<dbReference type="RefSeq" id="WP_035283815.1">
    <property type="nucleotide sequence ID" value="NZ_AYXG01000129.1"/>
</dbReference>
<dbReference type="eggNOG" id="ENOG50347E5">
    <property type="taxonomic scope" value="Bacteria"/>
</dbReference>
<organism evidence="1 2">
    <name type="scientific">Actinokineospora spheciospongiae</name>
    <dbReference type="NCBI Taxonomy" id="909613"/>
    <lineage>
        <taxon>Bacteria</taxon>
        <taxon>Bacillati</taxon>
        <taxon>Actinomycetota</taxon>
        <taxon>Actinomycetes</taxon>
        <taxon>Pseudonocardiales</taxon>
        <taxon>Pseudonocardiaceae</taxon>
        <taxon>Actinokineospora</taxon>
    </lineage>
</organism>
<evidence type="ECO:0000313" key="2">
    <source>
        <dbReference type="Proteomes" id="UP000019277"/>
    </source>
</evidence>
<dbReference type="OrthoDB" id="3822959at2"/>
<dbReference type="STRING" id="909613.UO65_3559"/>
<dbReference type="EMBL" id="AYXG01000129">
    <property type="protein sequence ID" value="EWC61139.1"/>
    <property type="molecule type" value="Genomic_DNA"/>
</dbReference>
<reference evidence="1 2" key="1">
    <citation type="journal article" date="2014" name="Genome Announc.">
        <title>Draft Genome Sequence of the Antitrypanosomally Active Sponge-Associated Bacterium Actinokineospora sp. Strain EG49.</title>
        <authorList>
            <person name="Harjes J."/>
            <person name="Ryu T."/>
            <person name="Abdelmohsen U.R."/>
            <person name="Moitinho-Silva L."/>
            <person name="Horn H."/>
            <person name="Ravasi T."/>
            <person name="Hentschel U."/>
        </authorList>
    </citation>
    <scope>NUCLEOTIDE SEQUENCE [LARGE SCALE GENOMIC DNA]</scope>
    <source>
        <strain evidence="1 2">EG49</strain>
    </source>
</reference>
<sequence length="287" mass="30186">MILAIVVGVIPTATACAAEARPALPPLPPGAQRPFDLFRSADVALINDAQIKLQSQCMVDRGYSQFSNLLAVHTEPGFGFEADPFEPRTEEQARLYGLGKPRPATPGRVSGAGDAAYNSAIDHCEATAWKAVVDTGPFRQYYQLGNALASEYGGVLDEVGEDFRDAVIDCLSAGGFTAAGGDPGSPESFGVKLGSHVGGSEPAGEDGGTTVTVHPPTPAIEYVPTQQEVDFAVALVRCRTETGLFAKADQVAEEEQRSIVEDHAVEFVELNPTIEAAAKEAAKVLGR</sequence>
<comment type="caution">
    <text evidence="1">The sequence shown here is derived from an EMBL/GenBank/DDBJ whole genome shotgun (WGS) entry which is preliminary data.</text>
</comment>
<name>W7J4W0_9PSEU</name>
<evidence type="ECO:0000313" key="1">
    <source>
        <dbReference type="EMBL" id="EWC61139.1"/>
    </source>
</evidence>
<proteinExistence type="predicted"/>
<accession>W7J4W0</accession>
<dbReference type="AlphaFoldDB" id="W7J4W0"/>
<dbReference type="Proteomes" id="UP000019277">
    <property type="component" value="Unassembled WGS sequence"/>
</dbReference>
<keyword evidence="2" id="KW-1185">Reference proteome</keyword>
<gene>
    <name evidence="1" type="ORF">UO65_3559</name>
</gene>
<protein>
    <submittedName>
        <fullName evidence="1">Uncharacterized protein</fullName>
    </submittedName>
</protein>